<protein>
    <recommendedName>
        <fullName evidence="4">HEAT repeat domain-containing protein</fullName>
    </recommendedName>
</protein>
<dbReference type="KEGG" id="alus:STSP2_02585"/>
<name>A0A1U9NPG2_9BACT</name>
<dbReference type="RefSeq" id="WP_169853193.1">
    <property type="nucleotide sequence ID" value="NZ_CP019791.1"/>
</dbReference>
<gene>
    <name evidence="2" type="ORF">STSP2_02585</name>
</gene>
<evidence type="ECO:0000313" key="2">
    <source>
        <dbReference type="EMBL" id="AQT69396.1"/>
    </source>
</evidence>
<evidence type="ECO:0008006" key="4">
    <source>
        <dbReference type="Google" id="ProtNLM"/>
    </source>
</evidence>
<dbReference type="SUPFAM" id="SSF48371">
    <property type="entry name" value="ARM repeat"/>
    <property type="match status" value="1"/>
</dbReference>
<dbReference type="InterPro" id="IPR011989">
    <property type="entry name" value="ARM-like"/>
</dbReference>
<dbReference type="PANTHER" id="PTHR12697">
    <property type="entry name" value="PBS LYASE HEAT-LIKE PROTEIN"/>
    <property type="match status" value="1"/>
</dbReference>
<keyword evidence="1" id="KW-0732">Signal</keyword>
<dbReference type="AlphaFoldDB" id="A0A1U9NPG2"/>
<dbReference type="EMBL" id="CP019791">
    <property type="protein sequence ID" value="AQT69396.1"/>
    <property type="molecule type" value="Genomic_DNA"/>
</dbReference>
<proteinExistence type="predicted"/>
<dbReference type="Proteomes" id="UP000189674">
    <property type="component" value="Chromosome"/>
</dbReference>
<feature type="chain" id="PRO_5012030190" description="HEAT repeat domain-containing protein" evidence="1">
    <location>
        <begin position="24"/>
        <end position="595"/>
    </location>
</feature>
<feature type="signal peptide" evidence="1">
    <location>
        <begin position="1"/>
        <end position="23"/>
    </location>
</feature>
<reference evidence="3" key="1">
    <citation type="submission" date="2017-02" db="EMBL/GenBank/DDBJ databases">
        <title>Comparative genomics and description of representatives of a novel lineage of planctomycetes thriving in anoxic sediments.</title>
        <authorList>
            <person name="Spring S."/>
            <person name="Bunk B."/>
            <person name="Sproer C."/>
        </authorList>
    </citation>
    <scope>NUCLEOTIDE SEQUENCE [LARGE SCALE GENOMIC DNA]</scope>
    <source>
        <strain evidence="3">ST-NAGAB-D1</strain>
    </source>
</reference>
<sequence precursor="true">MFAKKLSLVLFSIVILAGGTALAQEDIPRELKNNWTDFLHYARIGRFDLAEGYAQELIASDPDPLNVLAISEDNPQGYQLLLKLISTESALEEVSSQVLEIIEAGRYIRRTDPEIITQEIRRLSTTIRGRIAATERLQNAGEYAIPYMLDALADEGRKDEFANIVNALPKIGREAIRPLAAALQTDNMAVKMEIVRALGKIGYFQSVPYLKYVAENAASDQMRQLAVEMIKDIDPSAVKVSAAELFFQLGERYYYHNQSLAPSADYDFGNIWFWDEDQKKLVREEVAKDYFNELMAMRSCENSLKADDSFGKAISLWIASFFKAEGTGVDQPDYFGEGHADAITYAKTAGPKYLHQSLERALKDENAHVALYSVEALAASAGEKSLLYSLGVKQPLVEALSFSDMAVRYSAAIAIGSADPSEEFVGSKLIIENLSNAVDFEQGVDDLGDQLSRIYAMRAAKVMTRLAIAENKVVDLSKARPVLIKATNYDWPEMQTEAGRTLARLESPDAQRALATAALAQNNPMDVRISAFGSLAISAKKNGNLLEDGQIDDVYGLVSSKDADPDLRTAAASAYGALNLPSEKVTDLILDQARS</sequence>
<evidence type="ECO:0000256" key="1">
    <source>
        <dbReference type="SAM" id="SignalP"/>
    </source>
</evidence>
<dbReference type="GO" id="GO:0016491">
    <property type="term" value="F:oxidoreductase activity"/>
    <property type="evidence" value="ECO:0007669"/>
    <property type="project" value="TreeGrafter"/>
</dbReference>
<keyword evidence="3" id="KW-1185">Reference proteome</keyword>
<dbReference type="STRING" id="1936003.STSP2_02585"/>
<accession>A0A1U9NPG2</accession>
<dbReference type="Pfam" id="PF13646">
    <property type="entry name" value="HEAT_2"/>
    <property type="match status" value="1"/>
</dbReference>
<dbReference type="InterPro" id="IPR016024">
    <property type="entry name" value="ARM-type_fold"/>
</dbReference>
<dbReference type="Gene3D" id="1.25.10.10">
    <property type="entry name" value="Leucine-rich Repeat Variant"/>
    <property type="match status" value="2"/>
</dbReference>
<organism evidence="2 3">
    <name type="scientific">Anaerohalosphaera lusitana</name>
    <dbReference type="NCBI Taxonomy" id="1936003"/>
    <lineage>
        <taxon>Bacteria</taxon>
        <taxon>Pseudomonadati</taxon>
        <taxon>Planctomycetota</taxon>
        <taxon>Phycisphaerae</taxon>
        <taxon>Sedimentisphaerales</taxon>
        <taxon>Anaerohalosphaeraceae</taxon>
        <taxon>Anaerohalosphaera</taxon>
    </lineage>
</organism>
<dbReference type="PANTHER" id="PTHR12697:SF5">
    <property type="entry name" value="DEOXYHYPUSINE HYDROXYLASE"/>
    <property type="match status" value="1"/>
</dbReference>
<evidence type="ECO:0000313" key="3">
    <source>
        <dbReference type="Proteomes" id="UP000189674"/>
    </source>
</evidence>